<dbReference type="InterPro" id="IPR008920">
    <property type="entry name" value="TF_FadR/GntR_C"/>
</dbReference>
<keyword evidence="1" id="KW-0805">Transcription regulation</keyword>
<evidence type="ECO:0000313" key="5">
    <source>
        <dbReference type="EMBL" id="MCL1630206.1"/>
    </source>
</evidence>
<dbReference type="PANTHER" id="PTHR43537">
    <property type="entry name" value="TRANSCRIPTIONAL REGULATOR, GNTR FAMILY"/>
    <property type="match status" value="1"/>
</dbReference>
<dbReference type="EMBL" id="JALZWP010000029">
    <property type="protein sequence ID" value="MCL1630206.1"/>
    <property type="molecule type" value="Genomic_DNA"/>
</dbReference>
<name>A0ABT0M5R7_9RHOB</name>
<evidence type="ECO:0000259" key="4">
    <source>
        <dbReference type="PROSITE" id="PS50949"/>
    </source>
</evidence>
<evidence type="ECO:0000256" key="1">
    <source>
        <dbReference type="ARBA" id="ARBA00023015"/>
    </source>
</evidence>
<dbReference type="SUPFAM" id="SSF46785">
    <property type="entry name" value="Winged helix' DNA-binding domain"/>
    <property type="match status" value="1"/>
</dbReference>
<dbReference type="RefSeq" id="WP_249060864.1">
    <property type="nucleotide sequence ID" value="NZ_JALZWP010000029.1"/>
</dbReference>
<dbReference type="InterPro" id="IPR000524">
    <property type="entry name" value="Tscrpt_reg_HTH_GntR"/>
</dbReference>
<dbReference type="PANTHER" id="PTHR43537:SF5">
    <property type="entry name" value="UXU OPERON TRANSCRIPTIONAL REGULATOR"/>
    <property type="match status" value="1"/>
</dbReference>
<dbReference type="SUPFAM" id="SSF48008">
    <property type="entry name" value="GntR ligand-binding domain-like"/>
    <property type="match status" value="1"/>
</dbReference>
<feature type="domain" description="HTH gntR-type" evidence="4">
    <location>
        <begin position="14"/>
        <end position="81"/>
    </location>
</feature>
<accession>A0ABT0M5R7</accession>
<dbReference type="Proteomes" id="UP001202550">
    <property type="component" value="Unassembled WGS sequence"/>
</dbReference>
<dbReference type="SMART" id="SM00895">
    <property type="entry name" value="FCD"/>
    <property type="match status" value="1"/>
</dbReference>
<keyword evidence="3" id="KW-0804">Transcription</keyword>
<evidence type="ECO:0000313" key="6">
    <source>
        <dbReference type="Proteomes" id="UP001202550"/>
    </source>
</evidence>
<dbReference type="Gene3D" id="1.10.10.10">
    <property type="entry name" value="Winged helix-like DNA-binding domain superfamily/Winged helix DNA-binding domain"/>
    <property type="match status" value="1"/>
</dbReference>
<comment type="caution">
    <text evidence="5">The sequence shown here is derived from an EMBL/GenBank/DDBJ whole genome shotgun (WGS) entry which is preliminary data.</text>
</comment>
<dbReference type="Pfam" id="PF07729">
    <property type="entry name" value="FCD"/>
    <property type="match status" value="1"/>
</dbReference>
<reference evidence="5 6" key="1">
    <citation type="submission" date="2022-05" db="EMBL/GenBank/DDBJ databases">
        <title>Seasonal and diel survey of microbial diversity of the Tyrrhenian coast.</title>
        <authorList>
            <person name="Gattoni G."/>
            <person name="Corral P."/>
        </authorList>
    </citation>
    <scope>NUCLEOTIDE SEQUENCE [LARGE SCALE GENOMIC DNA]</scope>
    <source>
        <strain evidence="5 6">V10</strain>
    </source>
</reference>
<dbReference type="InterPro" id="IPR036388">
    <property type="entry name" value="WH-like_DNA-bd_sf"/>
</dbReference>
<protein>
    <submittedName>
        <fullName evidence="5">FCD domain-containing protein</fullName>
    </submittedName>
</protein>
<dbReference type="Gene3D" id="1.20.120.530">
    <property type="entry name" value="GntR ligand-binding domain-like"/>
    <property type="match status" value="1"/>
</dbReference>
<dbReference type="CDD" id="cd07377">
    <property type="entry name" value="WHTH_GntR"/>
    <property type="match status" value="1"/>
</dbReference>
<dbReference type="PROSITE" id="PS50949">
    <property type="entry name" value="HTH_GNTR"/>
    <property type="match status" value="1"/>
</dbReference>
<evidence type="ECO:0000256" key="2">
    <source>
        <dbReference type="ARBA" id="ARBA00023125"/>
    </source>
</evidence>
<proteinExistence type="predicted"/>
<gene>
    <name evidence="5" type="ORF">M3N55_15915</name>
</gene>
<dbReference type="SMART" id="SM00345">
    <property type="entry name" value="HTH_GNTR"/>
    <property type="match status" value="1"/>
</dbReference>
<keyword evidence="6" id="KW-1185">Reference proteome</keyword>
<dbReference type="InterPro" id="IPR036390">
    <property type="entry name" value="WH_DNA-bd_sf"/>
</dbReference>
<evidence type="ECO:0000256" key="3">
    <source>
        <dbReference type="ARBA" id="ARBA00023163"/>
    </source>
</evidence>
<dbReference type="Pfam" id="PF00392">
    <property type="entry name" value="GntR"/>
    <property type="match status" value="1"/>
</dbReference>
<keyword evidence="2" id="KW-0238">DNA-binding</keyword>
<organism evidence="5 6">
    <name type="scientific">Roseinatronobacter domitianus</name>
    <dbReference type="NCBI Taxonomy" id="2940293"/>
    <lineage>
        <taxon>Bacteria</taxon>
        <taxon>Pseudomonadati</taxon>
        <taxon>Pseudomonadota</taxon>
        <taxon>Alphaproteobacteria</taxon>
        <taxon>Rhodobacterales</taxon>
        <taxon>Paracoccaceae</taxon>
        <taxon>Roseinatronobacter</taxon>
    </lineage>
</organism>
<sequence>MSAEDLSADLLNPMSLTELARQRLESMILSGELGADERLNEKALSTRFGISRGPLREAIRALHHAGLVDMIANRGAFVRKVSLRDVLEIYHIRAGLERAGARLACESARASDIEVLRDLVKRMDIAEHEQDYETYFDLNLQFHNVIHDLSGNSRLIRLYAQLSQELSLFRQHTIMQSRMQASNAEHHIILQAFEAADPEAAAAAMEEHVLTSAVRLRLVLSPQNQSEKQGPRPA</sequence>
<dbReference type="InterPro" id="IPR011711">
    <property type="entry name" value="GntR_C"/>
</dbReference>